<dbReference type="Gene3D" id="2.40.70.10">
    <property type="entry name" value="Acid Proteases"/>
    <property type="match status" value="1"/>
</dbReference>
<dbReference type="CDD" id="cd00303">
    <property type="entry name" value="retropepsin_like"/>
    <property type="match status" value="1"/>
</dbReference>
<dbReference type="InterPro" id="IPR021109">
    <property type="entry name" value="Peptidase_aspartic_dom_sf"/>
</dbReference>
<dbReference type="Proteomes" id="UP001215280">
    <property type="component" value="Unassembled WGS sequence"/>
</dbReference>
<name>A0AAD7MEH0_9AGAR</name>
<organism evidence="1 2">
    <name type="scientific">Mycena maculata</name>
    <dbReference type="NCBI Taxonomy" id="230809"/>
    <lineage>
        <taxon>Eukaryota</taxon>
        <taxon>Fungi</taxon>
        <taxon>Dikarya</taxon>
        <taxon>Basidiomycota</taxon>
        <taxon>Agaricomycotina</taxon>
        <taxon>Agaricomycetes</taxon>
        <taxon>Agaricomycetidae</taxon>
        <taxon>Agaricales</taxon>
        <taxon>Marasmiineae</taxon>
        <taxon>Mycenaceae</taxon>
        <taxon>Mycena</taxon>
    </lineage>
</organism>
<dbReference type="AlphaFoldDB" id="A0AAD7MEH0"/>
<protein>
    <submittedName>
        <fullName evidence="1">Uncharacterized protein</fullName>
    </submittedName>
</protein>
<comment type="caution">
    <text evidence="1">The sequence shown here is derived from an EMBL/GenBank/DDBJ whole genome shotgun (WGS) entry which is preliminary data.</text>
</comment>
<evidence type="ECO:0000313" key="2">
    <source>
        <dbReference type="Proteomes" id="UP001215280"/>
    </source>
</evidence>
<dbReference type="SUPFAM" id="SSF50630">
    <property type="entry name" value="Acid proteases"/>
    <property type="match status" value="1"/>
</dbReference>
<dbReference type="Pfam" id="PF08284">
    <property type="entry name" value="RVP_2"/>
    <property type="match status" value="1"/>
</dbReference>
<keyword evidence="2" id="KW-1185">Reference proteome</keyword>
<evidence type="ECO:0000313" key="1">
    <source>
        <dbReference type="EMBL" id="KAJ7713018.1"/>
    </source>
</evidence>
<proteinExistence type="predicted"/>
<reference evidence="1" key="1">
    <citation type="submission" date="2023-03" db="EMBL/GenBank/DDBJ databases">
        <title>Massive genome expansion in bonnet fungi (Mycena s.s.) driven by repeated elements and novel gene families across ecological guilds.</title>
        <authorList>
            <consortium name="Lawrence Berkeley National Laboratory"/>
            <person name="Harder C.B."/>
            <person name="Miyauchi S."/>
            <person name="Viragh M."/>
            <person name="Kuo A."/>
            <person name="Thoen E."/>
            <person name="Andreopoulos B."/>
            <person name="Lu D."/>
            <person name="Skrede I."/>
            <person name="Drula E."/>
            <person name="Henrissat B."/>
            <person name="Morin E."/>
            <person name="Kohler A."/>
            <person name="Barry K."/>
            <person name="LaButti K."/>
            <person name="Morin E."/>
            <person name="Salamov A."/>
            <person name="Lipzen A."/>
            <person name="Mereny Z."/>
            <person name="Hegedus B."/>
            <person name="Baldrian P."/>
            <person name="Stursova M."/>
            <person name="Weitz H."/>
            <person name="Taylor A."/>
            <person name="Grigoriev I.V."/>
            <person name="Nagy L.G."/>
            <person name="Martin F."/>
            <person name="Kauserud H."/>
        </authorList>
    </citation>
    <scope>NUCLEOTIDE SEQUENCE</scope>
    <source>
        <strain evidence="1">CBHHK188m</strain>
    </source>
</reference>
<sequence>MPDTEPYLIPGVAFHQRLASLDPEFDDASAAPGFRVQFLANRIERDANASRNPAGVTVGLLDQPSRRREDTACIAALLNINGTEAYVLIDSGSTTNSMTPEFASATKAPRITLSEQVTLQLGCVGSKSRINYGTRVPLNFGGIKGYLHFDLVNLDRYDCILGTPFLNRHGAVLDFGMRELRFPNGHIINALPIQEEVALVVQRSTTRREYPARQRATPAPVEV</sequence>
<gene>
    <name evidence="1" type="ORF">DFH07DRAFT_763330</name>
</gene>
<dbReference type="EMBL" id="JARJLG010000410">
    <property type="protein sequence ID" value="KAJ7713018.1"/>
    <property type="molecule type" value="Genomic_DNA"/>
</dbReference>
<accession>A0AAD7MEH0</accession>